<comment type="caution">
    <text evidence="1">The sequence shown here is derived from an EMBL/GenBank/DDBJ whole genome shotgun (WGS) entry which is preliminary data.</text>
</comment>
<dbReference type="Pfam" id="PF13376">
    <property type="entry name" value="OmdA"/>
    <property type="match status" value="1"/>
</dbReference>
<reference evidence="2" key="1">
    <citation type="journal article" date="2019" name="Int. J. Syst. Evol. Microbiol.">
        <title>The Global Catalogue of Microorganisms (GCM) 10K type strain sequencing project: providing services to taxonomists for standard genome sequencing and annotation.</title>
        <authorList>
            <consortium name="The Broad Institute Genomics Platform"/>
            <consortium name="The Broad Institute Genome Sequencing Center for Infectious Disease"/>
            <person name="Wu L."/>
            <person name="Ma J."/>
        </authorList>
    </citation>
    <scope>NUCLEOTIDE SEQUENCE [LARGE SCALE GENOMIC DNA]</scope>
    <source>
        <strain evidence="2">CGMCC 1.15795</strain>
    </source>
</reference>
<accession>A0ABW4QVK3</accession>
<evidence type="ECO:0000313" key="1">
    <source>
        <dbReference type="EMBL" id="MFD1873070.1"/>
    </source>
</evidence>
<sequence>MTKEQAPSLCPSSPQQWREWLLAHHATERGAWLVYYKKAAGQPSLSWSEAVDEALCFGWIDSQAKPLDAQRYQQFFSPRKPTSGWSRINKQKVQHLTAAGRMTPAGLASVAAAQQNGTWALLDDVEDLRLPPDLAQALAERPAAGEYFARLSRTAKRSLLLGLALARQAPTRARRIAAILAQAEASILGQSIQDQSPILKP</sequence>
<evidence type="ECO:0000313" key="2">
    <source>
        <dbReference type="Proteomes" id="UP001597197"/>
    </source>
</evidence>
<dbReference type="Proteomes" id="UP001597197">
    <property type="component" value="Unassembled WGS sequence"/>
</dbReference>
<gene>
    <name evidence="1" type="ORF">ACFSDX_11565</name>
</gene>
<organism evidence="1 2">
    <name type="scientific">Hymenobacter bucti</name>
    <dbReference type="NCBI Taxonomy" id="1844114"/>
    <lineage>
        <taxon>Bacteria</taxon>
        <taxon>Pseudomonadati</taxon>
        <taxon>Bacteroidota</taxon>
        <taxon>Cytophagia</taxon>
        <taxon>Cytophagales</taxon>
        <taxon>Hymenobacteraceae</taxon>
        <taxon>Hymenobacter</taxon>
    </lineage>
</organism>
<dbReference type="RefSeq" id="WP_382313579.1">
    <property type="nucleotide sequence ID" value="NZ_JBHUFD010000003.1"/>
</dbReference>
<name>A0ABW4QVK3_9BACT</name>
<protein>
    <submittedName>
        <fullName evidence="1">YdeI family protein</fullName>
    </submittedName>
</protein>
<dbReference type="EMBL" id="JBHUFD010000003">
    <property type="protein sequence ID" value="MFD1873070.1"/>
    <property type="molecule type" value="Genomic_DNA"/>
</dbReference>
<proteinExistence type="predicted"/>
<keyword evidence="2" id="KW-1185">Reference proteome</keyword>